<keyword evidence="4 10" id="KW-0597">Phosphoprotein</keyword>
<keyword evidence="14" id="KW-1185">Reference proteome</keyword>
<dbReference type="PROSITE" id="PS01124">
    <property type="entry name" value="HTH_ARAC_FAMILY_2"/>
    <property type="match status" value="1"/>
</dbReference>
<dbReference type="PANTHER" id="PTHR42713">
    <property type="entry name" value="HISTIDINE KINASE-RELATED"/>
    <property type="match status" value="1"/>
</dbReference>
<dbReference type="Pfam" id="PF00072">
    <property type="entry name" value="Response_reg"/>
    <property type="match status" value="1"/>
</dbReference>
<comment type="subcellular location">
    <subcellularLocation>
        <location evidence="1">Cytoplasm</location>
    </subcellularLocation>
</comment>
<dbReference type="InterPro" id="IPR018062">
    <property type="entry name" value="HTH_AraC-typ_CS"/>
</dbReference>
<feature type="domain" description="Response regulatory" evidence="12">
    <location>
        <begin position="3"/>
        <end position="120"/>
    </location>
</feature>
<dbReference type="InterPro" id="IPR051552">
    <property type="entry name" value="HptR"/>
</dbReference>
<keyword evidence="3" id="KW-0963">Cytoplasm</keyword>
<dbReference type="Pfam" id="PF12833">
    <property type="entry name" value="HTH_18"/>
    <property type="match status" value="1"/>
</dbReference>
<dbReference type="GO" id="GO:0043565">
    <property type="term" value="F:sequence-specific DNA binding"/>
    <property type="evidence" value="ECO:0007669"/>
    <property type="project" value="InterPro"/>
</dbReference>
<dbReference type="SUPFAM" id="SSF52172">
    <property type="entry name" value="CheY-like"/>
    <property type="match status" value="1"/>
</dbReference>
<evidence type="ECO:0000256" key="1">
    <source>
        <dbReference type="ARBA" id="ARBA00004496"/>
    </source>
</evidence>
<dbReference type="PROSITE" id="PS00041">
    <property type="entry name" value="HTH_ARAC_FAMILY_1"/>
    <property type="match status" value="1"/>
</dbReference>
<gene>
    <name evidence="13" type="ORF">GCWU000342_02141</name>
</gene>
<evidence type="ECO:0000256" key="10">
    <source>
        <dbReference type="PROSITE-ProRule" id="PRU00169"/>
    </source>
</evidence>
<dbReference type="InterPro" id="IPR018060">
    <property type="entry name" value="HTH_AraC"/>
</dbReference>
<dbReference type="GO" id="GO:0005737">
    <property type="term" value="C:cytoplasm"/>
    <property type="evidence" value="ECO:0007669"/>
    <property type="project" value="UniProtKB-SubCell"/>
</dbReference>
<dbReference type="InterPro" id="IPR011006">
    <property type="entry name" value="CheY-like_superfamily"/>
</dbReference>
<dbReference type="SMART" id="SM00342">
    <property type="entry name" value="HTH_ARAC"/>
    <property type="match status" value="1"/>
</dbReference>
<dbReference type="eggNOG" id="COG4753">
    <property type="taxonomic scope" value="Bacteria"/>
</dbReference>
<dbReference type="PANTHER" id="PTHR42713:SF3">
    <property type="entry name" value="TRANSCRIPTIONAL REGULATORY PROTEIN HPTR"/>
    <property type="match status" value="1"/>
</dbReference>
<keyword evidence="6" id="KW-0805">Transcription regulation</keyword>
<dbReference type="PROSITE" id="PS50110">
    <property type="entry name" value="RESPONSE_REGULATORY"/>
    <property type="match status" value="1"/>
</dbReference>
<dbReference type="GO" id="GO:0003700">
    <property type="term" value="F:DNA-binding transcription factor activity"/>
    <property type="evidence" value="ECO:0007669"/>
    <property type="project" value="InterPro"/>
</dbReference>
<dbReference type="SUPFAM" id="SSF46689">
    <property type="entry name" value="Homeodomain-like"/>
    <property type="match status" value="2"/>
</dbReference>
<evidence type="ECO:0000256" key="9">
    <source>
        <dbReference type="ARBA" id="ARBA00024867"/>
    </source>
</evidence>
<reference evidence="13" key="1">
    <citation type="submission" date="2009-04" db="EMBL/GenBank/DDBJ databases">
        <authorList>
            <person name="Weinstock G."/>
            <person name="Sodergren E."/>
            <person name="Clifton S."/>
            <person name="Fulton L."/>
            <person name="Fulton B."/>
            <person name="Courtney L."/>
            <person name="Fronick C."/>
            <person name="Harrison M."/>
            <person name="Strong C."/>
            <person name="Farmer C."/>
            <person name="Delahaunty K."/>
            <person name="Markovic C."/>
            <person name="Hall O."/>
            <person name="Minx P."/>
            <person name="Tomlinson C."/>
            <person name="Mitreva M."/>
            <person name="Nelson J."/>
            <person name="Hou S."/>
            <person name="Wollam A."/>
            <person name="Pepin K.H."/>
            <person name="Johnson M."/>
            <person name="Bhonagiri V."/>
            <person name="Nash W.E."/>
            <person name="Warren W."/>
            <person name="Chinwalla A."/>
            <person name="Mardis E.R."/>
            <person name="Wilson R.K."/>
        </authorList>
    </citation>
    <scope>NUCLEOTIDE SEQUENCE [LARGE SCALE GENOMIC DNA]</scope>
    <source>
        <strain evidence="13">DSM 14600</strain>
    </source>
</reference>
<keyword evidence="8" id="KW-0804">Transcription</keyword>
<comment type="caution">
    <text evidence="13">The sequence shown here is derived from an EMBL/GenBank/DDBJ whole genome shotgun (WGS) entry which is preliminary data.</text>
</comment>
<dbReference type="HOGENOM" id="CLU_000445_5_0_9"/>
<protein>
    <recommendedName>
        <fullName evidence="2">Stage 0 sporulation protein A homolog</fullName>
    </recommendedName>
</protein>
<dbReference type="CDD" id="cd17536">
    <property type="entry name" value="REC_YesN-like"/>
    <property type="match status" value="1"/>
</dbReference>
<accession>C4GDG8</accession>
<dbReference type="InterPro" id="IPR009057">
    <property type="entry name" value="Homeodomain-like_sf"/>
</dbReference>
<dbReference type="Gene3D" id="1.10.10.60">
    <property type="entry name" value="Homeodomain-like"/>
    <property type="match status" value="2"/>
</dbReference>
<evidence type="ECO:0000256" key="4">
    <source>
        <dbReference type="ARBA" id="ARBA00022553"/>
    </source>
</evidence>
<feature type="modified residue" description="4-aspartylphosphate" evidence="10">
    <location>
        <position position="55"/>
    </location>
</feature>
<dbReference type="EMBL" id="ACIP02000007">
    <property type="protein sequence ID" value="EEP27447.1"/>
    <property type="molecule type" value="Genomic_DNA"/>
</dbReference>
<dbReference type="InterPro" id="IPR020449">
    <property type="entry name" value="Tscrpt_reg_AraC-type_HTH"/>
</dbReference>
<dbReference type="GO" id="GO:0000160">
    <property type="term" value="P:phosphorelay signal transduction system"/>
    <property type="evidence" value="ECO:0007669"/>
    <property type="project" value="UniProtKB-KW"/>
</dbReference>
<evidence type="ECO:0000256" key="5">
    <source>
        <dbReference type="ARBA" id="ARBA00023012"/>
    </source>
</evidence>
<dbReference type="STRING" id="626523.GCWU000342_02141"/>
<organism evidence="13 14">
    <name type="scientific">Shuttleworthella satelles DSM 14600</name>
    <dbReference type="NCBI Taxonomy" id="626523"/>
    <lineage>
        <taxon>Bacteria</taxon>
        <taxon>Bacillati</taxon>
        <taxon>Bacillota</taxon>
        <taxon>Clostridia</taxon>
        <taxon>Lachnospirales</taxon>
        <taxon>Lachnospiraceae</taxon>
        <taxon>Shuttleworthella</taxon>
    </lineage>
</organism>
<dbReference type="InterPro" id="IPR001789">
    <property type="entry name" value="Sig_transdc_resp-reg_receiver"/>
</dbReference>
<proteinExistence type="predicted"/>
<dbReference type="eggNOG" id="COG2207">
    <property type="taxonomic scope" value="Bacteria"/>
</dbReference>
<name>C4GDG8_9FIRM</name>
<evidence type="ECO:0000256" key="3">
    <source>
        <dbReference type="ARBA" id="ARBA00022490"/>
    </source>
</evidence>
<evidence type="ECO:0000256" key="8">
    <source>
        <dbReference type="ARBA" id="ARBA00023163"/>
    </source>
</evidence>
<evidence type="ECO:0000256" key="7">
    <source>
        <dbReference type="ARBA" id="ARBA00023125"/>
    </source>
</evidence>
<evidence type="ECO:0000259" key="12">
    <source>
        <dbReference type="PROSITE" id="PS50110"/>
    </source>
</evidence>
<keyword evidence="5" id="KW-0902">Two-component regulatory system</keyword>
<evidence type="ECO:0000313" key="14">
    <source>
        <dbReference type="Proteomes" id="UP000003494"/>
    </source>
</evidence>
<evidence type="ECO:0000256" key="2">
    <source>
        <dbReference type="ARBA" id="ARBA00018672"/>
    </source>
</evidence>
<evidence type="ECO:0000313" key="13">
    <source>
        <dbReference type="EMBL" id="EEP27447.1"/>
    </source>
</evidence>
<dbReference type="Gene3D" id="3.40.50.2300">
    <property type="match status" value="1"/>
</dbReference>
<dbReference type="AlphaFoldDB" id="C4GDG8"/>
<comment type="function">
    <text evidence="9">May play the central regulatory role in sporulation. It may be an element of the effector pathway responsible for the activation of sporulation genes in response to nutritional stress. Spo0A may act in concert with spo0H (a sigma factor) to control the expression of some genes that are critical to the sporulation process.</text>
</comment>
<dbReference type="SMART" id="SM00448">
    <property type="entry name" value="REC"/>
    <property type="match status" value="1"/>
</dbReference>
<feature type="domain" description="HTH araC/xylS-type" evidence="11">
    <location>
        <begin position="396"/>
        <end position="495"/>
    </location>
</feature>
<dbReference type="Proteomes" id="UP000003494">
    <property type="component" value="Unassembled WGS sequence"/>
</dbReference>
<dbReference type="PRINTS" id="PR00032">
    <property type="entry name" value="HTHARAC"/>
</dbReference>
<keyword evidence="7" id="KW-0238">DNA-binding</keyword>
<evidence type="ECO:0000256" key="6">
    <source>
        <dbReference type="ARBA" id="ARBA00023015"/>
    </source>
</evidence>
<dbReference type="RefSeq" id="WP_006907118.1">
    <property type="nucleotide sequence ID" value="NZ_GG665867.1"/>
</dbReference>
<sequence length="499" mass="57358">MYNVIVADDEKTARELLLNLIQKREPDLQVIAETENGSKALEAISSTHPDILITDICMPGVNGLQLCQEAHNLDPDIQMILLSGYQRFEYAQEAIHIGVSEYLLKPITPKKFHLAVQRAVTRLDNARLQKRNHLIKNLSSGKITSVADLHEIFAFSRYYLVFIRQNGLLSRFHTDSMHEVYSEIEEDVIFYGRDESEAFIFIPEKILSQNHLPSTIQHLQNKYFRQSDSYITAVYSSVACATCEIPSLMNQIYQVERELSTPGESQSVDIANTYSLPRTRLNRDEIQHLENRLIPLLDRANYAATLDTILTLFQAWEKEHHSQLWLEHADQIILDLITKYGVDEVDCTVCDRQLVQDIFENATSLDILANNLLQLYRELLTSAQTEFDITSRNSFSLVTTYLRNHLQDHITIQDLCDHFSVSQASLSRMFRKHEGASFVQILTKLRMEEATKIIQETPSTLIKDVAAMVGFDDQFYFSRVFRTYFGKSPSTYAEEVLSN</sequence>
<evidence type="ECO:0000259" key="11">
    <source>
        <dbReference type="PROSITE" id="PS01124"/>
    </source>
</evidence>